<evidence type="ECO:0000256" key="6">
    <source>
        <dbReference type="RuleBase" id="RU003983"/>
    </source>
</evidence>
<evidence type="ECO:0000256" key="1">
    <source>
        <dbReference type="ARBA" id="ARBA00022670"/>
    </source>
</evidence>
<dbReference type="STRING" id="582899.Hden_1252"/>
<dbReference type="GO" id="GO:0051603">
    <property type="term" value="P:proteolysis involved in protein catabolic process"/>
    <property type="evidence" value="ECO:0007669"/>
    <property type="project" value="TreeGrafter"/>
</dbReference>
<keyword evidence="1 6" id="KW-0645">Protease</keyword>
<reference evidence="10" key="1">
    <citation type="journal article" date="2011" name="J. Bacteriol.">
        <title>Genome sequences of eight morphologically diverse alphaproteobacteria.</title>
        <authorList>
            <consortium name="US DOE Joint Genome Institute"/>
            <person name="Brown P.J."/>
            <person name="Kysela D.T."/>
            <person name="Buechlein A."/>
            <person name="Hemmerich C."/>
            <person name="Brun Y.V."/>
        </authorList>
    </citation>
    <scope>NUCLEOTIDE SEQUENCE [LARGE SCALE GENOMIC DNA]</scope>
    <source>
        <strain evidence="10">ATCC 51888 / DSM 1869 / NCIB 11706 / TK 0415</strain>
    </source>
</reference>
<keyword evidence="7" id="KW-0812">Transmembrane</keyword>
<dbReference type="Proteomes" id="UP000002033">
    <property type="component" value="Chromosome"/>
</dbReference>
<evidence type="ECO:0000256" key="4">
    <source>
        <dbReference type="ARBA" id="ARBA00022833"/>
    </source>
</evidence>
<evidence type="ECO:0000259" key="8">
    <source>
        <dbReference type="Pfam" id="PF01435"/>
    </source>
</evidence>
<comment type="cofactor">
    <cofactor evidence="6">
        <name>Zn(2+)</name>
        <dbReference type="ChEBI" id="CHEBI:29105"/>
    </cofactor>
    <text evidence="6">Binds 1 zinc ion per subunit.</text>
</comment>
<dbReference type="Gene3D" id="3.30.2010.10">
    <property type="entry name" value="Metalloproteases ('zincins'), catalytic domain"/>
    <property type="match status" value="1"/>
</dbReference>
<name>D8JWF1_HYPDA</name>
<keyword evidence="7" id="KW-0472">Membrane</keyword>
<dbReference type="HOGENOM" id="CLU_029002_0_0_5"/>
<evidence type="ECO:0000256" key="7">
    <source>
        <dbReference type="SAM" id="Phobius"/>
    </source>
</evidence>
<keyword evidence="10" id="KW-1185">Reference proteome</keyword>
<proteinExistence type="inferred from homology"/>
<dbReference type="GO" id="GO:0046872">
    <property type="term" value="F:metal ion binding"/>
    <property type="evidence" value="ECO:0007669"/>
    <property type="project" value="UniProtKB-KW"/>
</dbReference>
<feature type="transmembrane region" description="Helical" evidence="7">
    <location>
        <begin position="111"/>
        <end position="131"/>
    </location>
</feature>
<keyword evidence="5 6" id="KW-0482">Metalloprotease</keyword>
<dbReference type="GO" id="GO:0004222">
    <property type="term" value="F:metalloendopeptidase activity"/>
    <property type="evidence" value="ECO:0007669"/>
    <property type="project" value="InterPro"/>
</dbReference>
<dbReference type="OrthoDB" id="9810445at2"/>
<feature type="domain" description="Peptidase M48" evidence="8">
    <location>
        <begin position="190"/>
        <end position="342"/>
    </location>
</feature>
<keyword evidence="7" id="KW-1133">Transmembrane helix</keyword>
<accession>D8JWF1</accession>
<sequence length="378" mass="40114">MSPNDTTHADPVRYYCRFTGGRATSPVDGVATLGLSGVEIDLGPGHPSQIWQYDRLRTLEPVRANAIDVLLSSPDAPGASLFVQGGRFAADLASHAPHLTARAARWRNWRWGLLLAALVALAVAASFAAGWSPLRSFATALPDSWRQRLGDSARESMTQGHKQCADASGVAALAKLSERLSKAAPEGVSFNVRVYDWPLMNAFAVPGGQIVLTKGLIDKAENPDEVAGVLAHEMGHGIEMHPETGIIRSVGLAAAVEIMLGGGGLANAGLMLAQLGYSRGAEREADLDALHLLKGAGIAPKGLGNFFMRVTKMETDNSGSNGGALNWLRTHPPAAERAKLVRQQPDYPATPALDAQSWQELQSICKTTIEPPKPDNNG</sequence>
<evidence type="ECO:0000256" key="3">
    <source>
        <dbReference type="ARBA" id="ARBA00022801"/>
    </source>
</evidence>
<dbReference type="CDD" id="cd07332">
    <property type="entry name" value="M48C_Oma1_like"/>
    <property type="match status" value="1"/>
</dbReference>
<keyword evidence="4 6" id="KW-0862">Zinc</keyword>
<dbReference type="RefSeq" id="WP_013215279.1">
    <property type="nucleotide sequence ID" value="NC_014313.1"/>
</dbReference>
<evidence type="ECO:0000256" key="2">
    <source>
        <dbReference type="ARBA" id="ARBA00022723"/>
    </source>
</evidence>
<protein>
    <submittedName>
        <fullName evidence="9">Peptidase M48 Ste24p</fullName>
    </submittedName>
</protein>
<comment type="similarity">
    <text evidence="6">Belongs to the peptidase M48 family.</text>
</comment>
<keyword evidence="2" id="KW-0479">Metal-binding</keyword>
<organism evidence="9 10">
    <name type="scientific">Hyphomicrobium denitrificans (strain ATCC 51888 / DSM 1869 / NCIMB 11706 / TK 0415)</name>
    <dbReference type="NCBI Taxonomy" id="582899"/>
    <lineage>
        <taxon>Bacteria</taxon>
        <taxon>Pseudomonadati</taxon>
        <taxon>Pseudomonadota</taxon>
        <taxon>Alphaproteobacteria</taxon>
        <taxon>Hyphomicrobiales</taxon>
        <taxon>Hyphomicrobiaceae</taxon>
        <taxon>Hyphomicrobium</taxon>
    </lineage>
</organism>
<dbReference type="GO" id="GO:0016020">
    <property type="term" value="C:membrane"/>
    <property type="evidence" value="ECO:0007669"/>
    <property type="project" value="TreeGrafter"/>
</dbReference>
<dbReference type="Pfam" id="PF01435">
    <property type="entry name" value="Peptidase_M48"/>
    <property type="match status" value="1"/>
</dbReference>
<dbReference type="PANTHER" id="PTHR22726:SF1">
    <property type="entry name" value="METALLOENDOPEPTIDASE OMA1, MITOCHONDRIAL"/>
    <property type="match status" value="1"/>
</dbReference>
<dbReference type="InterPro" id="IPR051156">
    <property type="entry name" value="Mito/Outer_Membr_Metalloprot"/>
</dbReference>
<evidence type="ECO:0000256" key="5">
    <source>
        <dbReference type="ARBA" id="ARBA00023049"/>
    </source>
</evidence>
<evidence type="ECO:0000313" key="10">
    <source>
        <dbReference type="Proteomes" id="UP000002033"/>
    </source>
</evidence>
<gene>
    <name evidence="9" type="ordered locus">Hden_1252</name>
</gene>
<dbReference type="KEGG" id="hdn:Hden_1252"/>
<keyword evidence="3 6" id="KW-0378">Hydrolase</keyword>
<dbReference type="AlphaFoldDB" id="D8JWF1"/>
<dbReference type="PANTHER" id="PTHR22726">
    <property type="entry name" value="METALLOENDOPEPTIDASE OMA1"/>
    <property type="match status" value="1"/>
</dbReference>
<dbReference type="InterPro" id="IPR001915">
    <property type="entry name" value="Peptidase_M48"/>
</dbReference>
<dbReference type="EMBL" id="CP002083">
    <property type="protein sequence ID" value="ADJ23064.1"/>
    <property type="molecule type" value="Genomic_DNA"/>
</dbReference>
<evidence type="ECO:0000313" key="9">
    <source>
        <dbReference type="EMBL" id="ADJ23064.1"/>
    </source>
</evidence>
<dbReference type="eggNOG" id="COG4783">
    <property type="taxonomic scope" value="Bacteria"/>
</dbReference>